<accession>A0ABQ9I2K8</accession>
<feature type="region of interest" description="Disordered" evidence="1">
    <location>
        <begin position="102"/>
        <end position="146"/>
    </location>
</feature>
<comment type="caution">
    <text evidence="2">The sequence shown here is derived from an EMBL/GenBank/DDBJ whole genome shotgun (WGS) entry which is preliminary data.</text>
</comment>
<evidence type="ECO:0000313" key="2">
    <source>
        <dbReference type="EMBL" id="KAJ8890895.1"/>
    </source>
</evidence>
<evidence type="ECO:0000256" key="1">
    <source>
        <dbReference type="SAM" id="MobiDB-lite"/>
    </source>
</evidence>
<feature type="compositionally biased region" description="Basic and acidic residues" evidence="1">
    <location>
        <begin position="457"/>
        <end position="468"/>
    </location>
</feature>
<organism evidence="2 3">
    <name type="scientific">Dryococelus australis</name>
    <dbReference type="NCBI Taxonomy" id="614101"/>
    <lineage>
        <taxon>Eukaryota</taxon>
        <taxon>Metazoa</taxon>
        <taxon>Ecdysozoa</taxon>
        <taxon>Arthropoda</taxon>
        <taxon>Hexapoda</taxon>
        <taxon>Insecta</taxon>
        <taxon>Pterygota</taxon>
        <taxon>Neoptera</taxon>
        <taxon>Polyneoptera</taxon>
        <taxon>Phasmatodea</taxon>
        <taxon>Verophasmatodea</taxon>
        <taxon>Anareolatae</taxon>
        <taxon>Phasmatidae</taxon>
        <taxon>Eurycanthinae</taxon>
        <taxon>Dryococelus</taxon>
    </lineage>
</organism>
<feature type="compositionally biased region" description="Polar residues" evidence="1">
    <location>
        <begin position="104"/>
        <end position="120"/>
    </location>
</feature>
<keyword evidence="3" id="KW-1185">Reference proteome</keyword>
<feature type="region of interest" description="Disordered" evidence="1">
    <location>
        <begin position="186"/>
        <end position="214"/>
    </location>
</feature>
<sequence>MCFAPFPENRRTARSFFFAGNIVMGMSYLDMSEIWLFSRLREHSEKIIFKLDGAPPYWLRLFNAHFTVNNLYLRVREFPNNELPERWIGRKRSTDRALLHLRASPSNNRGRTSTPHSNSSGCGTTRHTRTRIGTNCTPPPPPPGMNNAALPEVYYPYLEEGRQSHHTGRDNANRTDVTHISRSMNELSGLHRRRNSRSEEASGPEQPCFTGNWFRVSDRSSGSLIRKSPTGRGLESAPAMRLAHLFRRYTTPIYVTVSVESRNILCKPWRAFVLPVLNGQYYLLSAIIWTTDEGAATSKAESVAVRLMRAYTFYDWLIESLGTGLVSYWLLHPEKGSLLAGLPGADWGTAWLASDAILLARADGSALRSPQLPPRPRCFPSCIPPPQRSLRSEICVKSSSDRISNLPREIVIVGRVDRKRVVVDAKRGGFGGREMVAERLRVWKGPCGAARRACRDKRRDEEGKKRER</sequence>
<evidence type="ECO:0000313" key="3">
    <source>
        <dbReference type="Proteomes" id="UP001159363"/>
    </source>
</evidence>
<feature type="region of interest" description="Disordered" evidence="1">
    <location>
        <begin position="448"/>
        <end position="468"/>
    </location>
</feature>
<dbReference type="Proteomes" id="UP001159363">
    <property type="component" value="Chromosome 3"/>
</dbReference>
<proteinExistence type="predicted"/>
<gene>
    <name evidence="2" type="ORF">PR048_010404</name>
</gene>
<name>A0ABQ9I2K8_9NEOP</name>
<protein>
    <submittedName>
        <fullName evidence="2">Uncharacterized protein</fullName>
    </submittedName>
</protein>
<dbReference type="EMBL" id="JARBHB010000003">
    <property type="protein sequence ID" value="KAJ8890895.1"/>
    <property type="molecule type" value="Genomic_DNA"/>
</dbReference>
<reference evidence="2 3" key="1">
    <citation type="submission" date="2023-02" db="EMBL/GenBank/DDBJ databases">
        <title>LHISI_Scaffold_Assembly.</title>
        <authorList>
            <person name="Stuart O.P."/>
            <person name="Cleave R."/>
            <person name="Magrath M.J.L."/>
            <person name="Mikheyev A.S."/>
        </authorList>
    </citation>
    <scope>NUCLEOTIDE SEQUENCE [LARGE SCALE GENOMIC DNA]</scope>
    <source>
        <strain evidence="2">Daus_M_001</strain>
        <tissue evidence="2">Leg muscle</tissue>
    </source>
</reference>